<dbReference type="OMA" id="WMPHCEA"/>
<comment type="similarity">
    <text evidence="1">Belongs to the SRR1 family.</text>
</comment>
<accession>A0A061D5P4</accession>
<dbReference type="OrthoDB" id="551431at2759"/>
<dbReference type="InterPro" id="IPR012942">
    <property type="entry name" value="SRR1-like"/>
</dbReference>
<evidence type="ECO:0000313" key="4">
    <source>
        <dbReference type="Proteomes" id="UP000033188"/>
    </source>
</evidence>
<dbReference type="RefSeq" id="XP_012766455.1">
    <property type="nucleotide sequence ID" value="XM_012911001.1"/>
</dbReference>
<dbReference type="GeneID" id="24562810"/>
<evidence type="ECO:0000259" key="2">
    <source>
        <dbReference type="Pfam" id="PF07985"/>
    </source>
</evidence>
<evidence type="ECO:0000256" key="1">
    <source>
        <dbReference type="ARBA" id="ARBA00009856"/>
    </source>
</evidence>
<dbReference type="PANTHER" id="PTHR28626">
    <property type="entry name" value="SRR1-LIKE PROTEIN"/>
    <property type="match status" value="1"/>
</dbReference>
<dbReference type="GO" id="GO:0005737">
    <property type="term" value="C:cytoplasm"/>
    <property type="evidence" value="ECO:0007669"/>
    <property type="project" value="TreeGrafter"/>
</dbReference>
<reference evidence="4" key="1">
    <citation type="journal article" date="2014" name="Nucleic Acids Res.">
        <title>The evolutionary dynamics of variant antigen genes in Babesia reveal a history of genomic innovation underlying host-parasite interaction.</title>
        <authorList>
            <person name="Jackson A.P."/>
            <person name="Otto T.D."/>
            <person name="Darby A."/>
            <person name="Ramaprasad A."/>
            <person name="Xia D."/>
            <person name="Echaide I.E."/>
            <person name="Farber M."/>
            <person name="Gahlot S."/>
            <person name="Gamble J."/>
            <person name="Gupta D."/>
            <person name="Gupta Y."/>
            <person name="Jackson L."/>
            <person name="Malandrin L."/>
            <person name="Malas T.B."/>
            <person name="Moussa E."/>
            <person name="Nair M."/>
            <person name="Reid A.J."/>
            <person name="Sanders M."/>
            <person name="Sharma J."/>
            <person name="Tracey A."/>
            <person name="Quail M.A."/>
            <person name="Weir W."/>
            <person name="Wastling J.M."/>
            <person name="Hall N."/>
            <person name="Willadsen P."/>
            <person name="Lingelbach K."/>
            <person name="Shiels B."/>
            <person name="Tait A."/>
            <person name="Berriman M."/>
            <person name="Allred D.R."/>
            <person name="Pain A."/>
        </authorList>
    </citation>
    <scope>NUCLEOTIDE SEQUENCE [LARGE SCALE GENOMIC DNA]</scope>
    <source>
        <strain evidence="4">Bond</strain>
    </source>
</reference>
<protein>
    <recommendedName>
        <fullName evidence="2">SRR1-like domain-containing protein</fullName>
    </recommendedName>
</protein>
<gene>
    <name evidence="3" type="ORF">BBBOND_0105780</name>
</gene>
<name>A0A061D5P4_BABBI</name>
<dbReference type="AlphaFoldDB" id="A0A061D5P4"/>
<proteinExistence type="inferred from homology"/>
<dbReference type="VEuPathDB" id="PiroplasmaDB:BBBOND_0105780"/>
<sequence>MKGDDGDWIFVTGRPSRRRANVHIPRRGNLDESVWRCARDRVIREVHEAWKEAQKFLKIVLQTLHSHLGSQQTTRIVALGLGSPTALSLPLIRSCCCQLAVCLIVRETLNINRVDVFDPIMDVNDVEACRSLLHDFRVDLPGLQSLCESRHQIYQEDSGSAVSEPQLLLWMPHCEAALYRAVLLAIEAGADPLAAAKELCGAGGARSHMRYDLSNVVLVGNSLKDYGGDVAMPQHIIDRVVESALPVFDPFPQAFSGTYVTKFK</sequence>
<dbReference type="EMBL" id="LK391707">
    <property type="protein sequence ID" value="CDR94269.1"/>
    <property type="molecule type" value="Genomic_DNA"/>
</dbReference>
<dbReference type="GO" id="GO:0005634">
    <property type="term" value="C:nucleus"/>
    <property type="evidence" value="ECO:0007669"/>
    <property type="project" value="TreeGrafter"/>
</dbReference>
<dbReference type="Proteomes" id="UP000033188">
    <property type="component" value="Chromosome 1"/>
</dbReference>
<dbReference type="InterPro" id="IPR040044">
    <property type="entry name" value="SRR1L"/>
</dbReference>
<feature type="domain" description="SRR1-like" evidence="2">
    <location>
        <begin position="61"/>
        <end position="229"/>
    </location>
</feature>
<dbReference type="PANTHER" id="PTHR28626:SF3">
    <property type="entry name" value="SRR1-LIKE PROTEIN"/>
    <property type="match status" value="1"/>
</dbReference>
<dbReference type="KEGG" id="bbig:BBBOND_0105780"/>
<keyword evidence="4" id="KW-1185">Reference proteome</keyword>
<dbReference type="Pfam" id="PF07985">
    <property type="entry name" value="SRR1"/>
    <property type="match status" value="1"/>
</dbReference>
<evidence type="ECO:0000313" key="3">
    <source>
        <dbReference type="EMBL" id="CDR94269.1"/>
    </source>
</evidence>
<organism evidence="3 4">
    <name type="scientific">Babesia bigemina</name>
    <dbReference type="NCBI Taxonomy" id="5866"/>
    <lineage>
        <taxon>Eukaryota</taxon>
        <taxon>Sar</taxon>
        <taxon>Alveolata</taxon>
        <taxon>Apicomplexa</taxon>
        <taxon>Aconoidasida</taxon>
        <taxon>Piroplasmida</taxon>
        <taxon>Babesiidae</taxon>
        <taxon>Babesia</taxon>
    </lineage>
</organism>